<evidence type="ECO:0000256" key="11">
    <source>
        <dbReference type="ARBA" id="ARBA00023033"/>
    </source>
</evidence>
<evidence type="ECO:0000256" key="3">
    <source>
        <dbReference type="ARBA" id="ARBA00004406"/>
    </source>
</evidence>
<dbReference type="PRINTS" id="PR00463">
    <property type="entry name" value="EP450I"/>
</dbReference>
<feature type="binding site" description="axial binding residue" evidence="13">
    <location>
        <position position="473"/>
    </location>
    <ligand>
        <name>heme</name>
        <dbReference type="ChEBI" id="CHEBI:30413"/>
    </ligand>
    <ligandPart>
        <name>Fe</name>
        <dbReference type="ChEBI" id="CHEBI:18248"/>
    </ligandPart>
</feature>
<dbReference type="CDD" id="cd11056">
    <property type="entry name" value="CYP6-like"/>
    <property type="match status" value="1"/>
</dbReference>
<dbReference type="InterPro" id="IPR001128">
    <property type="entry name" value="Cyt_P450"/>
</dbReference>
<evidence type="ECO:0000256" key="5">
    <source>
        <dbReference type="ARBA" id="ARBA00022617"/>
    </source>
</evidence>
<evidence type="ECO:0000256" key="8">
    <source>
        <dbReference type="ARBA" id="ARBA00022848"/>
    </source>
</evidence>
<keyword evidence="8" id="KW-0492">Microsome</keyword>
<evidence type="ECO:0000256" key="10">
    <source>
        <dbReference type="ARBA" id="ARBA00023004"/>
    </source>
</evidence>
<dbReference type="PANTHER" id="PTHR24292:SF54">
    <property type="entry name" value="CYP9F3-RELATED"/>
    <property type="match status" value="1"/>
</dbReference>
<keyword evidence="9 14" id="KW-0560">Oxidoreductase</keyword>
<sequence>MWVELLLAFIGLFLSFYLYMTRKFSFFKGKGIPYMEPTFPFGSSNMFKTFTGQSSFVDMGTLIYQKYPGSKLVGQFQFSEPQVMINDLELAKNIMIKDFDYFMDRRPFSAPGKNKLTKVMSRMLTSLKGEQWKTMRSIVSPVFTSGKLKSMTVLINKVGDDFVDHMAKYCESGEPFDAKKTFTNFTLDTIANCGFGFEARTLKNPDNQFRAMITKLTGGNQVLQLAKFVIITMCPWIMKIKELSFFDEEAGNFILDIFSQSMEERKKSKVKRNDLLDLLMDALEADREGIKQELENDQFDQDAQVQVSKKSVIPDDEIDIFLLSNAFILFFAGFDTSSTIMSITSFSWPLMRMSKTKFMKRSLKPLLQNNGSDNLDYNTIQGMSYLDKVVHETLRLYPLTMIERMCVKDYKVPGTDFVIPKGMLVQIPSTDIMRDPQYYDNPNEFNPENFSPEAKAKRSPYSFLAFGQGPRNCVGMRFALLQVKISVIRLVAHYRLEKCAKTVSQLIPDPRSQSLQPKGGIWLSISPRNAS</sequence>
<keyword evidence="7" id="KW-0256">Endoplasmic reticulum</keyword>
<dbReference type="GO" id="GO:0005506">
    <property type="term" value="F:iron ion binding"/>
    <property type="evidence" value="ECO:0007669"/>
    <property type="project" value="InterPro"/>
</dbReference>
<dbReference type="Pfam" id="PF00067">
    <property type="entry name" value="p450"/>
    <property type="match status" value="1"/>
</dbReference>
<comment type="cofactor">
    <cofactor evidence="1 13">
        <name>heme</name>
        <dbReference type="ChEBI" id="CHEBI:30413"/>
    </cofactor>
</comment>
<evidence type="ECO:0000256" key="4">
    <source>
        <dbReference type="ARBA" id="ARBA00010617"/>
    </source>
</evidence>
<dbReference type="AlphaFoldDB" id="A0A088DHX6"/>
<evidence type="ECO:0000256" key="13">
    <source>
        <dbReference type="PIRSR" id="PIRSR602401-1"/>
    </source>
</evidence>
<proteinExistence type="evidence at transcript level"/>
<dbReference type="PANTHER" id="PTHR24292">
    <property type="entry name" value="CYTOCHROME P450"/>
    <property type="match status" value="1"/>
</dbReference>
<dbReference type="GO" id="GO:0004497">
    <property type="term" value="F:monooxygenase activity"/>
    <property type="evidence" value="ECO:0007669"/>
    <property type="project" value="UniProtKB-KW"/>
</dbReference>
<evidence type="ECO:0000256" key="2">
    <source>
        <dbReference type="ARBA" id="ARBA00004174"/>
    </source>
</evidence>
<evidence type="ECO:0000256" key="6">
    <source>
        <dbReference type="ARBA" id="ARBA00022723"/>
    </source>
</evidence>
<reference evidence="15" key="1">
    <citation type="submission" date="2013-09" db="EMBL/GenBank/DDBJ databases">
        <authorList>
            <person name="Lee J.-S."/>
        </authorList>
    </citation>
    <scope>NUCLEOTIDE SEQUENCE</scope>
</reference>
<accession>A0A088DHX6</accession>
<dbReference type="GO" id="GO:0020037">
    <property type="term" value="F:heme binding"/>
    <property type="evidence" value="ECO:0007669"/>
    <property type="project" value="InterPro"/>
</dbReference>
<dbReference type="GO" id="GO:0005789">
    <property type="term" value="C:endoplasmic reticulum membrane"/>
    <property type="evidence" value="ECO:0007669"/>
    <property type="project" value="UniProtKB-SubCell"/>
</dbReference>
<dbReference type="InterPro" id="IPR017972">
    <property type="entry name" value="Cyt_P450_CS"/>
</dbReference>
<comment type="similarity">
    <text evidence="4 14">Belongs to the cytochrome P450 family.</text>
</comment>
<dbReference type="SUPFAM" id="SSF48264">
    <property type="entry name" value="Cytochrome P450"/>
    <property type="match status" value="1"/>
</dbReference>
<dbReference type="FunFam" id="1.10.630.10:FF:000042">
    <property type="entry name" value="Cytochrome P450"/>
    <property type="match status" value="1"/>
</dbReference>
<organism evidence="15">
    <name type="scientific">Tigriopus japonicus</name>
    <name type="common">Copepod</name>
    <dbReference type="NCBI Taxonomy" id="158387"/>
    <lineage>
        <taxon>Eukaryota</taxon>
        <taxon>Metazoa</taxon>
        <taxon>Ecdysozoa</taxon>
        <taxon>Arthropoda</taxon>
        <taxon>Crustacea</taxon>
        <taxon>Multicrustacea</taxon>
        <taxon>Hexanauplia</taxon>
        <taxon>Copepoda</taxon>
        <taxon>Harpacticoida</taxon>
        <taxon>Harpacticidae</taxon>
        <taxon>Tigriopus</taxon>
    </lineage>
</organism>
<keyword evidence="11 14" id="KW-0503">Monooxygenase</keyword>
<comment type="subcellular location">
    <subcellularLocation>
        <location evidence="3">Endoplasmic reticulum membrane</location>
        <topology evidence="3">Peripheral membrane protein</topology>
    </subcellularLocation>
    <subcellularLocation>
        <location evidence="2">Microsome membrane</location>
        <topology evidence="2">Peripheral membrane protein</topology>
    </subcellularLocation>
</comment>
<keyword evidence="6 13" id="KW-0479">Metal-binding</keyword>
<evidence type="ECO:0000256" key="7">
    <source>
        <dbReference type="ARBA" id="ARBA00022824"/>
    </source>
</evidence>
<dbReference type="GO" id="GO:0016705">
    <property type="term" value="F:oxidoreductase activity, acting on paired donors, with incorporation or reduction of molecular oxygen"/>
    <property type="evidence" value="ECO:0007669"/>
    <property type="project" value="InterPro"/>
</dbReference>
<name>A0A088DHX6_TIGJA</name>
<dbReference type="PRINTS" id="PR00385">
    <property type="entry name" value="P450"/>
</dbReference>
<gene>
    <name evidence="15" type="primary">CYP3025A1</name>
</gene>
<dbReference type="Gene3D" id="1.10.630.10">
    <property type="entry name" value="Cytochrome P450"/>
    <property type="match status" value="1"/>
</dbReference>
<evidence type="ECO:0000256" key="12">
    <source>
        <dbReference type="ARBA" id="ARBA00023136"/>
    </source>
</evidence>
<keyword evidence="10 13" id="KW-0408">Iron</keyword>
<evidence type="ECO:0000256" key="1">
    <source>
        <dbReference type="ARBA" id="ARBA00001971"/>
    </source>
</evidence>
<reference evidence="15" key="2">
    <citation type="journal article" date="2014" name="Aquat. Toxicol.">
        <title>Crude oil exposure results in oxidative stress-mediated dysfunctional development and reproduction in the copepod Tigriopus japonicus and modulates expression of cytochrome P450 (CYP) genes.</title>
        <authorList>
            <person name="Han J."/>
            <person name="Won E.J."/>
            <person name="Hwang D.S."/>
            <person name="Shin K.H."/>
            <person name="Lee Y.S."/>
            <person name="Leung K.M."/>
            <person name="Lee S.J."/>
            <person name="Lee J.S."/>
        </authorList>
    </citation>
    <scope>NUCLEOTIDE SEQUENCE</scope>
</reference>
<dbReference type="InterPro" id="IPR002401">
    <property type="entry name" value="Cyt_P450_E_grp-I"/>
</dbReference>
<dbReference type="InterPro" id="IPR050476">
    <property type="entry name" value="Insect_CytP450_Detox"/>
</dbReference>
<evidence type="ECO:0000256" key="9">
    <source>
        <dbReference type="ARBA" id="ARBA00023002"/>
    </source>
</evidence>
<keyword evidence="12" id="KW-0472">Membrane</keyword>
<dbReference type="EMBL" id="KF639995">
    <property type="protein sequence ID" value="AIL94149.1"/>
    <property type="molecule type" value="mRNA"/>
</dbReference>
<dbReference type="InterPro" id="IPR036396">
    <property type="entry name" value="Cyt_P450_sf"/>
</dbReference>
<dbReference type="PROSITE" id="PS00086">
    <property type="entry name" value="CYTOCHROME_P450"/>
    <property type="match status" value="1"/>
</dbReference>
<evidence type="ECO:0000256" key="14">
    <source>
        <dbReference type="RuleBase" id="RU000461"/>
    </source>
</evidence>
<protein>
    <submittedName>
        <fullName evidence="15">Cytochrome P450 CYP3025A1</fullName>
    </submittedName>
</protein>
<keyword evidence="5 13" id="KW-0349">Heme</keyword>
<evidence type="ECO:0000313" key="15">
    <source>
        <dbReference type="EMBL" id="AIL94149.1"/>
    </source>
</evidence>